<keyword evidence="4 15" id="KW-0349">Heme</keyword>
<dbReference type="Pfam" id="PF00067">
    <property type="entry name" value="p450"/>
    <property type="match status" value="1"/>
</dbReference>
<feature type="region of interest" description="Disordered" evidence="18">
    <location>
        <begin position="539"/>
        <end position="567"/>
    </location>
</feature>
<dbReference type="InterPro" id="IPR000629">
    <property type="entry name" value="RNA-helicase_DEAD-box_CS"/>
</dbReference>
<keyword evidence="10 16" id="KW-0694">RNA-binding</keyword>
<dbReference type="SUPFAM" id="SSF52540">
    <property type="entry name" value="P-loop containing nucleoside triphosphate hydrolases"/>
    <property type="match status" value="1"/>
</dbReference>
<feature type="compositionally biased region" description="Polar residues" evidence="18">
    <location>
        <begin position="654"/>
        <end position="666"/>
    </location>
</feature>
<dbReference type="PROSITE" id="PS51195">
    <property type="entry name" value="Q_MOTIF"/>
    <property type="match status" value="1"/>
</dbReference>
<dbReference type="Pfam" id="PF00271">
    <property type="entry name" value="Helicase_C"/>
    <property type="match status" value="1"/>
</dbReference>
<evidence type="ECO:0000256" key="15">
    <source>
        <dbReference type="PIRSR" id="PIRSR602401-1"/>
    </source>
</evidence>
<feature type="domain" description="RRM" evidence="19">
    <location>
        <begin position="355"/>
        <end position="446"/>
    </location>
</feature>
<dbReference type="FunFam" id="3.30.70.330:FF:000182">
    <property type="entry name" value="RNA-binding motif protein 28"/>
    <property type="match status" value="1"/>
</dbReference>
<feature type="domain" description="RRM" evidence="19">
    <location>
        <begin position="209"/>
        <end position="305"/>
    </location>
</feature>
<evidence type="ECO:0000256" key="4">
    <source>
        <dbReference type="ARBA" id="ARBA00022617"/>
    </source>
</evidence>
<dbReference type="GO" id="GO:0004497">
    <property type="term" value="F:monooxygenase activity"/>
    <property type="evidence" value="ECO:0007669"/>
    <property type="project" value="UniProtKB-KW"/>
</dbReference>
<dbReference type="InterPro" id="IPR001650">
    <property type="entry name" value="Helicase_C-like"/>
</dbReference>
<dbReference type="InterPro" id="IPR014001">
    <property type="entry name" value="Helicase_ATP-bd"/>
</dbReference>
<evidence type="ECO:0000256" key="10">
    <source>
        <dbReference type="ARBA" id="ARBA00022884"/>
    </source>
</evidence>
<evidence type="ECO:0000256" key="1">
    <source>
        <dbReference type="ARBA" id="ARBA00001971"/>
    </source>
</evidence>
<dbReference type="InterPro" id="IPR012677">
    <property type="entry name" value="Nucleotide-bd_a/b_plait_sf"/>
</dbReference>
<sequence length="1692" mass="193726">MGKTKKGLELKLAYKKQMKEKRRNLKEILKSNRAKLVVKNLPFKANEVNLKELFQQYGDIESVNILKKPDGKLVGCAFVQFKLVQKAAKARHHLNGHTFLDRTIEVDFAKAKDKYTKEKQTSNVEIKSEDENSIDLSIVKTEPEENQIKEEVKDEDILVTKNNEENDIESNNSLSETSSVSEMPIKEDEDEKIETKKPHVISNDVSEGKTVFIKNLPFTVTNEDLKQCMLQFGHVYYALVCVDRLTEHSKGTAFVKFVNKEDAEKCLQAGTELTLQGNILDCHPALNKQDLQQKGKEGKVKQKDSRNLYLVKEGVILANTKSAEGVSASDMTKRLQLEQYKTQMLRNLNMYIAKTRLIIHNLPPTWNDLKLKNLFKKHSNPNAVIREARIMRDMRNVDSKGIGASKEYGFVSFTTHEDALTALRALNNNPTIFTPGKRPIVAFSIENRAILKAKEKRLQKSKMRNPNSKDYNPELQNDEKPISKKKQTSILTKPSAVSRDGNIKQYAGVAATPGIKKMRSKFNLKSQAKLHFENLKKEKKKRKTTKAFDERRKDFRKQPRQKINNKKQAVDNFSVLKSAESVQVDRFCQSKTGRLIHFFPAVVEIHFNHPKEINMSFGKNNATAFRGRRNNNYRQQESNGYSNGNENGGARFKSFSTGRFNKNASPQGHRLRKPNWEMKPLRPFKKNFYLAHINVENRSSFEVDQYRSAKQITVEGEAPNPIQNFTEANFPDYVMSSIVKQGYDSPTAIQAQSWPIAMSGKNMVGIAQTGSGKTLAYILPGIVHINNQQQVTRGEGPVALVLAPTRELAQQIQQVANEFGSTSFIRNTCIFGGAPKGPQARDLERGVEIVIATPGRLIDFLERGITNLDRCTYLVLDEADRMLDMGFEPQIRKIIEQIRPDRQILMWSATWPKEVKKLSADFLEDYIMINIGSLQLSANHNILQIVDIVDVCQEHEKESKLHNLLQEISENAEYGAKTIIFVETKKKVEDITRNIRKYKWPAVCMHGDKSQQERDYVLREFRNGRSSILVATDVAARGLDVDGIKYVINFDYPNSSEDYIHRIGRTGRSESTGTSYAFFTPNNFKQAKDLISVLQEANQVVNPKLLEIASRFGNSFGNKGRWGYNGFRGRENAGPRSHQRFGNAGVNRFKNNSNNYMNNACLKKNTMSNVIVCARRDVARITHLLKRHRSQAAVIFDEITSPHDELPHVKPYNAIPGPKPIPILGNTWRLLPIIGQYDVSDVARLSYIIHRDYGKIARLSGLVGRPDLLFVYDADEIEKIYRQEGPTPFRPSMPCLVKYKSEIRKDFFGRLPGVVGVHGEPWREFRTKVQKPILQPKTVRKYVHPIETVTGDFIRRMQEMMDENNDMPADFDNEIHKWALECVGVVSLDTRLGCLDPNLSPNSEPQKIIDAAKYALRNIAILELKFPFWRYFPTTIWKNYVKNMDYFVKICTKYVDEAMDRLQKKKITSDSELSLVERILANEPDKKTAYVLALDLILVGIDTISMAVCSILYQLATRPEQQMKMYEELKRLIPDPNVPLTAKLLDEMVFVKAFIKEVFRMYSTVIGNGRTLQHDAIIQGYHVPKGVQLVFPTLVTGQMEEYVSKPDEFLPERWLKNEDENYKMHPFASLPYGHGARMCLGRRFADLEIQVLLAKLIRSFNLEYHHEPLEYKVSFMYAPHGELKLRMNRRSE</sequence>
<feature type="short sequence motif" description="Q motif" evidence="17">
    <location>
        <begin position="723"/>
        <end position="751"/>
    </location>
</feature>
<feature type="domain" description="RRM" evidence="19">
    <location>
        <begin position="34"/>
        <end position="111"/>
    </location>
</feature>
<dbReference type="InterPro" id="IPR002401">
    <property type="entry name" value="Cyt_P450_E_grp-I"/>
</dbReference>
<feature type="domain" description="Helicase ATP-binding" evidence="20">
    <location>
        <begin position="754"/>
        <end position="929"/>
    </location>
</feature>
<feature type="compositionally biased region" description="Basic and acidic residues" evidence="18">
    <location>
        <begin position="546"/>
        <end position="557"/>
    </location>
</feature>
<dbReference type="CDD" id="cd12416">
    <property type="entry name" value="RRM4_RBM28_like"/>
    <property type="match status" value="1"/>
</dbReference>
<dbReference type="InterPro" id="IPR000504">
    <property type="entry name" value="RRM_dom"/>
</dbReference>
<dbReference type="FunFam" id="3.40.50.300:FF:000008">
    <property type="entry name" value="ATP-dependent RNA helicase RhlB"/>
    <property type="match status" value="1"/>
</dbReference>
<dbReference type="SMART" id="SM00360">
    <property type="entry name" value="RRM"/>
    <property type="match status" value="3"/>
</dbReference>
<dbReference type="FunFam" id="3.40.50.300:FF:000079">
    <property type="entry name" value="probable ATP-dependent RNA helicase DDX17"/>
    <property type="match status" value="1"/>
</dbReference>
<keyword evidence="9" id="KW-0067">ATP-binding</keyword>
<name>A0AAW1M1K2_POPJA</name>
<feature type="region of interest" description="Disordered" evidence="18">
    <location>
        <begin position="633"/>
        <end position="674"/>
    </location>
</feature>
<dbReference type="InterPro" id="IPR003954">
    <property type="entry name" value="RRM_euk-type"/>
</dbReference>
<dbReference type="GO" id="GO:0005506">
    <property type="term" value="F:iron ion binding"/>
    <property type="evidence" value="ECO:0007669"/>
    <property type="project" value="InterPro"/>
</dbReference>
<dbReference type="InterPro" id="IPR035979">
    <property type="entry name" value="RBD_domain_sf"/>
</dbReference>
<comment type="catalytic activity">
    <reaction evidence="14">
        <text>ATP + H2O = ADP + phosphate + H(+)</text>
        <dbReference type="Rhea" id="RHEA:13065"/>
        <dbReference type="ChEBI" id="CHEBI:15377"/>
        <dbReference type="ChEBI" id="CHEBI:15378"/>
        <dbReference type="ChEBI" id="CHEBI:30616"/>
        <dbReference type="ChEBI" id="CHEBI:43474"/>
        <dbReference type="ChEBI" id="CHEBI:456216"/>
        <dbReference type="EC" id="3.6.4.13"/>
    </reaction>
</comment>
<evidence type="ECO:0000256" key="6">
    <source>
        <dbReference type="ARBA" id="ARBA00022741"/>
    </source>
</evidence>
<proteinExistence type="inferred from homology"/>
<dbReference type="InterPro" id="IPR011545">
    <property type="entry name" value="DEAD/DEAH_box_helicase_dom"/>
</dbReference>
<evidence type="ECO:0000256" key="3">
    <source>
        <dbReference type="ARBA" id="ARBA00012552"/>
    </source>
</evidence>
<dbReference type="PRINTS" id="PR00385">
    <property type="entry name" value="P450"/>
</dbReference>
<evidence type="ECO:0000256" key="9">
    <source>
        <dbReference type="ARBA" id="ARBA00022840"/>
    </source>
</evidence>
<dbReference type="InterPro" id="IPR014014">
    <property type="entry name" value="RNA_helicase_DEAD_Q_motif"/>
</dbReference>
<evidence type="ECO:0000259" key="20">
    <source>
        <dbReference type="PROSITE" id="PS51192"/>
    </source>
</evidence>
<evidence type="ECO:0000256" key="7">
    <source>
        <dbReference type="ARBA" id="ARBA00022801"/>
    </source>
</evidence>
<dbReference type="GO" id="GO:0005524">
    <property type="term" value="F:ATP binding"/>
    <property type="evidence" value="ECO:0007669"/>
    <property type="project" value="UniProtKB-KW"/>
</dbReference>
<evidence type="ECO:0000256" key="2">
    <source>
        <dbReference type="ARBA" id="ARBA00010617"/>
    </source>
</evidence>
<keyword evidence="5 15" id="KW-0479">Metal-binding</keyword>
<dbReference type="Gene3D" id="1.10.630.10">
    <property type="entry name" value="Cytochrome P450"/>
    <property type="match status" value="1"/>
</dbReference>
<dbReference type="SMART" id="SM00487">
    <property type="entry name" value="DEXDc"/>
    <property type="match status" value="1"/>
</dbReference>
<evidence type="ECO:0000256" key="8">
    <source>
        <dbReference type="ARBA" id="ARBA00022806"/>
    </source>
</evidence>
<dbReference type="Pfam" id="PF00270">
    <property type="entry name" value="DEAD"/>
    <property type="match status" value="1"/>
</dbReference>
<dbReference type="GO" id="GO:0031047">
    <property type="term" value="P:regulatory ncRNA-mediated gene silencing"/>
    <property type="evidence" value="ECO:0007669"/>
    <property type="project" value="UniProtKB-ARBA"/>
</dbReference>
<dbReference type="Gene3D" id="3.30.70.330">
    <property type="match status" value="3"/>
</dbReference>
<dbReference type="CDD" id="cd11054">
    <property type="entry name" value="CYP24A1-like"/>
    <property type="match status" value="1"/>
</dbReference>
<dbReference type="EC" id="3.6.4.13" evidence="3"/>
<dbReference type="FunFam" id="1.10.630.10:FF:000006">
    <property type="entry name" value="Cytochrome P450 302a1, mitochondrial"/>
    <property type="match status" value="1"/>
</dbReference>
<feature type="compositionally biased region" description="Low complexity" evidence="18">
    <location>
        <begin position="637"/>
        <end position="649"/>
    </location>
</feature>
<dbReference type="PANTHER" id="PTHR47958">
    <property type="entry name" value="ATP-DEPENDENT RNA HELICASE DBP3"/>
    <property type="match status" value="1"/>
</dbReference>
<feature type="compositionally biased region" description="Low complexity" evidence="18">
    <location>
        <begin position="169"/>
        <end position="182"/>
    </location>
</feature>
<dbReference type="Gene3D" id="3.40.50.300">
    <property type="entry name" value="P-loop containing nucleotide triphosphate hydrolases"/>
    <property type="match status" value="2"/>
</dbReference>
<organism evidence="23 24">
    <name type="scientific">Popillia japonica</name>
    <name type="common">Japanese beetle</name>
    <dbReference type="NCBI Taxonomy" id="7064"/>
    <lineage>
        <taxon>Eukaryota</taxon>
        <taxon>Metazoa</taxon>
        <taxon>Ecdysozoa</taxon>
        <taxon>Arthropoda</taxon>
        <taxon>Hexapoda</taxon>
        <taxon>Insecta</taxon>
        <taxon>Pterygota</taxon>
        <taxon>Neoptera</taxon>
        <taxon>Endopterygota</taxon>
        <taxon>Coleoptera</taxon>
        <taxon>Polyphaga</taxon>
        <taxon>Scarabaeiformia</taxon>
        <taxon>Scarabaeidae</taxon>
        <taxon>Rutelinae</taxon>
        <taxon>Popillia</taxon>
    </lineage>
</organism>
<dbReference type="PRINTS" id="PR00463">
    <property type="entry name" value="EP450I"/>
</dbReference>
<comment type="caution">
    <text evidence="23">The sequence shown here is derived from an EMBL/GenBank/DDBJ whole genome shotgun (WGS) entry which is preliminary data.</text>
</comment>
<feature type="region of interest" description="Disordered" evidence="18">
    <location>
        <begin position="457"/>
        <end position="489"/>
    </location>
</feature>
<evidence type="ECO:0000256" key="16">
    <source>
        <dbReference type="PROSITE-ProRule" id="PRU00176"/>
    </source>
</evidence>
<evidence type="ECO:0000256" key="14">
    <source>
        <dbReference type="ARBA" id="ARBA00047984"/>
    </source>
</evidence>
<feature type="domain" description="DEAD-box RNA helicase Q" evidence="22">
    <location>
        <begin position="723"/>
        <end position="751"/>
    </location>
</feature>
<keyword evidence="8" id="KW-0347">Helicase</keyword>
<evidence type="ECO:0000313" key="24">
    <source>
        <dbReference type="Proteomes" id="UP001458880"/>
    </source>
</evidence>
<keyword evidence="13" id="KW-0503">Monooxygenase</keyword>
<evidence type="ECO:0000259" key="21">
    <source>
        <dbReference type="PROSITE" id="PS51194"/>
    </source>
</evidence>
<comment type="similarity">
    <text evidence="2">Belongs to the cytochrome P450 family.</text>
</comment>
<keyword evidence="11" id="KW-0560">Oxidoreductase</keyword>
<gene>
    <name evidence="23" type="ORF">QE152_g8926</name>
</gene>
<dbReference type="GO" id="GO:0003723">
    <property type="term" value="F:RNA binding"/>
    <property type="evidence" value="ECO:0007669"/>
    <property type="project" value="UniProtKB-UniRule"/>
</dbReference>
<dbReference type="GO" id="GO:0016787">
    <property type="term" value="F:hydrolase activity"/>
    <property type="evidence" value="ECO:0007669"/>
    <property type="project" value="UniProtKB-KW"/>
</dbReference>
<dbReference type="GO" id="GO:0003724">
    <property type="term" value="F:RNA helicase activity"/>
    <property type="evidence" value="ECO:0007669"/>
    <property type="project" value="UniProtKB-EC"/>
</dbReference>
<dbReference type="InterPro" id="IPR001128">
    <property type="entry name" value="Cyt_P450"/>
</dbReference>
<dbReference type="PROSITE" id="PS00039">
    <property type="entry name" value="DEAD_ATP_HELICASE"/>
    <property type="match status" value="1"/>
</dbReference>
<feature type="binding site" description="axial binding residue" evidence="15">
    <location>
        <position position="1639"/>
    </location>
    <ligand>
        <name>heme</name>
        <dbReference type="ChEBI" id="CHEBI:30413"/>
    </ligand>
    <ligandPart>
        <name>Fe</name>
        <dbReference type="ChEBI" id="CHEBI:18248"/>
    </ligandPart>
</feature>
<evidence type="ECO:0000313" key="23">
    <source>
        <dbReference type="EMBL" id="KAK9739502.1"/>
    </source>
</evidence>
<keyword evidence="7" id="KW-0378">Hydrolase</keyword>
<dbReference type="SMART" id="SM00490">
    <property type="entry name" value="HELICc"/>
    <property type="match status" value="1"/>
</dbReference>
<evidence type="ECO:0000256" key="17">
    <source>
        <dbReference type="PROSITE-ProRule" id="PRU00552"/>
    </source>
</evidence>
<dbReference type="SUPFAM" id="SSF48264">
    <property type="entry name" value="Cytochrome P450"/>
    <property type="match status" value="1"/>
</dbReference>
<dbReference type="SMART" id="SM00361">
    <property type="entry name" value="RRM_1"/>
    <property type="match status" value="2"/>
</dbReference>
<dbReference type="PROSITE" id="PS50102">
    <property type="entry name" value="RRM"/>
    <property type="match status" value="3"/>
</dbReference>
<feature type="region of interest" description="Disordered" evidence="18">
    <location>
        <begin position="163"/>
        <end position="194"/>
    </location>
</feature>
<dbReference type="InterPro" id="IPR027417">
    <property type="entry name" value="P-loop_NTPase"/>
</dbReference>
<evidence type="ECO:0000259" key="22">
    <source>
        <dbReference type="PROSITE" id="PS51195"/>
    </source>
</evidence>
<evidence type="ECO:0000256" key="18">
    <source>
        <dbReference type="SAM" id="MobiDB-lite"/>
    </source>
</evidence>
<dbReference type="InterPro" id="IPR036396">
    <property type="entry name" value="Cyt_P450_sf"/>
</dbReference>
<feature type="domain" description="Helicase C-terminal" evidence="21">
    <location>
        <begin position="960"/>
        <end position="1109"/>
    </location>
</feature>
<dbReference type="GO" id="GO:0016705">
    <property type="term" value="F:oxidoreductase activity, acting on paired donors, with incorporation or reduction of molecular oxygen"/>
    <property type="evidence" value="ECO:0007669"/>
    <property type="project" value="InterPro"/>
</dbReference>
<evidence type="ECO:0000259" key="19">
    <source>
        <dbReference type="PROSITE" id="PS50102"/>
    </source>
</evidence>
<dbReference type="CDD" id="cd18787">
    <property type="entry name" value="SF2_C_DEAD"/>
    <property type="match status" value="1"/>
</dbReference>
<dbReference type="PROSITE" id="PS51192">
    <property type="entry name" value="HELICASE_ATP_BIND_1"/>
    <property type="match status" value="1"/>
</dbReference>
<dbReference type="Proteomes" id="UP001458880">
    <property type="component" value="Unassembled WGS sequence"/>
</dbReference>
<evidence type="ECO:0000256" key="12">
    <source>
        <dbReference type="ARBA" id="ARBA00023004"/>
    </source>
</evidence>
<dbReference type="SUPFAM" id="SSF54928">
    <property type="entry name" value="RNA-binding domain, RBD"/>
    <property type="match status" value="2"/>
</dbReference>
<protein>
    <recommendedName>
        <fullName evidence="3">RNA helicase</fullName>
        <ecNumber evidence="3">3.6.4.13</ecNumber>
    </recommendedName>
</protein>
<evidence type="ECO:0000256" key="13">
    <source>
        <dbReference type="ARBA" id="ARBA00023033"/>
    </source>
</evidence>
<keyword evidence="12 15" id="KW-0408">Iron</keyword>
<evidence type="ECO:0000256" key="5">
    <source>
        <dbReference type="ARBA" id="ARBA00022723"/>
    </source>
</evidence>
<dbReference type="PROSITE" id="PS51194">
    <property type="entry name" value="HELICASE_CTER"/>
    <property type="match status" value="1"/>
</dbReference>
<keyword evidence="6" id="KW-0547">Nucleotide-binding</keyword>
<dbReference type="EMBL" id="JASPKY010000074">
    <property type="protein sequence ID" value="KAK9739502.1"/>
    <property type="molecule type" value="Genomic_DNA"/>
</dbReference>
<reference evidence="23 24" key="1">
    <citation type="journal article" date="2024" name="BMC Genomics">
        <title>De novo assembly and annotation of Popillia japonica's genome with initial clues to its potential as an invasive pest.</title>
        <authorList>
            <person name="Cucini C."/>
            <person name="Boschi S."/>
            <person name="Funari R."/>
            <person name="Cardaioli E."/>
            <person name="Iannotti N."/>
            <person name="Marturano G."/>
            <person name="Paoli F."/>
            <person name="Bruttini M."/>
            <person name="Carapelli A."/>
            <person name="Frati F."/>
            <person name="Nardi F."/>
        </authorList>
    </citation>
    <scope>NUCLEOTIDE SEQUENCE [LARGE SCALE GENOMIC DNA]</scope>
    <source>
        <strain evidence="23">DMR45628</strain>
    </source>
</reference>
<comment type="cofactor">
    <cofactor evidence="1 15">
        <name>heme</name>
        <dbReference type="ChEBI" id="CHEBI:30413"/>
    </cofactor>
</comment>
<accession>A0AAW1M1K2</accession>
<dbReference type="Pfam" id="PF00076">
    <property type="entry name" value="RRM_1"/>
    <property type="match status" value="3"/>
</dbReference>
<dbReference type="GO" id="GO:0020037">
    <property type="term" value="F:heme binding"/>
    <property type="evidence" value="ECO:0007669"/>
    <property type="project" value="InterPro"/>
</dbReference>
<evidence type="ECO:0000256" key="11">
    <source>
        <dbReference type="ARBA" id="ARBA00023002"/>
    </source>
</evidence>
<keyword evidence="24" id="KW-1185">Reference proteome</keyword>